<keyword evidence="3" id="KW-0119">Carbohydrate metabolism</keyword>
<evidence type="ECO:0000256" key="2">
    <source>
        <dbReference type="ARBA" id="ARBA00023253"/>
    </source>
</evidence>
<accession>A0A1E7FGL0</accession>
<dbReference type="Gene3D" id="3.40.50.11350">
    <property type="match status" value="1"/>
</dbReference>
<dbReference type="EMBL" id="KV784357">
    <property type="protein sequence ID" value="OEU17310.1"/>
    <property type="molecule type" value="Genomic_DNA"/>
</dbReference>
<reference evidence="4 5" key="1">
    <citation type="submission" date="2016-09" db="EMBL/GenBank/DDBJ databases">
        <title>Extensive genetic diversity and differential bi-allelic expression allows diatom success in the polar Southern Ocean.</title>
        <authorList>
            <consortium name="DOE Joint Genome Institute"/>
            <person name="Mock T."/>
            <person name="Otillar R.P."/>
            <person name="Strauss J."/>
            <person name="Dupont C."/>
            <person name="Frickenhaus S."/>
            <person name="Maumus F."/>
            <person name="Mcmullan M."/>
            <person name="Sanges R."/>
            <person name="Schmutz J."/>
            <person name="Toseland A."/>
            <person name="Valas R."/>
            <person name="Veluchamy A."/>
            <person name="Ward B.J."/>
            <person name="Allen A."/>
            <person name="Barry K."/>
            <person name="Falciatore A."/>
            <person name="Ferrante M."/>
            <person name="Fortunato A.E."/>
            <person name="Gloeckner G."/>
            <person name="Gruber A."/>
            <person name="Hipkin R."/>
            <person name="Janech M."/>
            <person name="Kroth P."/>
            <person name="Leese F."/>
            <person name="Lindquist E."/>
            <person name="Lyon B.R."/>
            <person name="Martin J."/>
            <person name="Mayer C."/>
            <person name="Parker M."/>
            <person name="Quesneville H."/>
            <person name="Raymond J."/>
            <person name="Uhlig C."/>
            <person name="Valentin K.U."/>
            <person name="Worden A.Z."/>
            <person name="Armbrust E.V."/>
            <person name="Bowler C."/>
            <person name="Green B."/>
            <person name="Moulton V."/>
            <person name="Van Oosterhout C."/>
            <person name="Grigoriev I."/>
        </authorList>
    </citation>
    <scope>NUCLEOTIDE SEQUENCE [LARGE SCALE GENOMIC DNA]</scope>
    <source>
        <strain evidence="4 5">CCMP1102</strain>
    </source>
</reference>
<name>A0A1E7FGL0_9STRA</name>
<dbReference type="Gene3D" id="3.40.50.11340">
    <property type="match status" value="1"/>
</dbReference>
<dbReference type="InParanoid" id="A0A1E7FGL0"/>
<dbReference type="PANTHER" id="PTHR31469:SF8">
    <property type="entry name" value="OS07G0641000 PROTEIN"/>
    <property type="match status" value="1"/>
</dbReference>
<evidence type="ECO:0000256" key="1">
    <source>
        <dbReference type="ARBA" id="ARBA00022679"/>
    </source>
</evidence>
<dbReference type="GO" id="GO:0006004">
    <property type="term" value="P:fucose metabolic process"/>
    <property type="evidence" value="ECO:0007669"/>
    <property type="project" value="UniProtKB-KW"/>
</dbReference>
<protein>
    <recommendedName>
        <fullName evidence="6">O-fucosyltransferase family protein</fullName>
    </recommendedName>
</protein>
<gene>
    <name evidence="4" type="ORF">FRACYDRAFT_225206</name>
</gene>
<evidence type="ECO:0008006" key="6">
    <source>
        <dbReference type="Google" id="ProtNLM"/>
    </source>
</evidence>
<keyword evidence="1" id="KW-0808">Transferase</keyword>
<dbReference type="KEGG" id="fcy:FRACYDRAFT_225206"/>
<dbReference type="Pfam" id="PF10250">
    <property type="entry name" value="O-FucT"/>
    <property type="match status" value="1"/>
</dbReference>
<evidence type="ECO:0000313" key="5">
    <source>
        <dbReference type="Proteomes" id="UP000095751"/>
    </source>
</evidence>
<dbReference type="Proteomes" id="UP000095751">
    <property type="component" value="Unassembled WGS sequence"/>
</dbReference>
<keyword evidence="2" id="KW-0294">Fucose metabolism</keyword>
<sequence length="502" mass="58312">MIHSVAGLECKSHGGPNRAEDVQEMVFWEDIPKDNEWESPFLKKNERQYMTFESDGGNNIRMSMETVLTMALAMGRVLVLPPSQKMYLLGKGQATFNFADFFPLQELAEEHAGFDIITMEQFLEETMGKTKDMKSQKIVFPPDNKKTKWDGDTGFKSKLAPWLRSIAVDPNWDPNHCIATFPKDGDQQNIDMLQQSMSEILKEEGDFAGKMAFEHYINKPTPVDASTKDRLRELLAQRKKLCIYDKPLQEASIIHFHGKSKAETGGRLLVHFYAFLFFQDWHTDLWMKRFVRDHVRYIDEIQCAAARIVHAIRSSKNSDELHQFDTFHIRRGDFQYKKTRVTAAEIVAVAKDEISVGNTVYIGTDERDKSFFDPLKKHGWKLLFLDDFKDILGDINPNYYGMIDQLIASRGRTFFGCWFSTFSGYIHRIRGYHSQTHNPIGMLPDHETNAKAYSEGRLPNSYYYALEEFKTRMHEYGAVKQNFYSREYPTSWRQLDLDVLEP</sequence>
<dbReference type="AlphaFoldDB" id="A0A1E7FGL0"/>
<dbReference type="CDD" id="cd11296">
    <property type="entry name" value="O-FucT_like"/>
    <property type="match status" value="1"/>
</dbReference>
<evidence type="ECO:0000256" key="3">
    <source>
        <dbReference type="ARBA" id="ARBA00023277"/>
    </source>
</evidence>
<dbReference type="GO" id="GO:0016740">
    <property type="term" value="F:transferase activity"/>
    <property type="evidence" value="ECO:0007669"/>
    <property type="project" value="UniProtKB-KW"/>
</dbReference>
<dbReference type="PANTHER" id="PTHR31469">
    <property type="entry name" value="OS07G0633600 PROTEIN"/>
    <property type="match status" value="1"/>
</dbReference>
<evidence type="ECO:0000313" key="4">
    <source>
        <dbReference type="EMBL" id="OEU17310.1"/>
    </source>
</evidence>
<proteinExistence type="predicted"/>
<dbReference type="OrthoDB" id="1861862at2759"/>
<organism evidence="4 5">
    <name type="scientific">Fragilariopsis cylindrus CCMP1102</name>
    <dbReference type="NCBI Taxonomy" id="635003"/>
    <lineage>
        <taxon>Eukaryota</taxon>
        <taxon>Sar</taxon>
        <taxon>Stramenopiles</taxon>
        <taxon>Ochrophyta</taxon>
        <taxon>Bacillariophyta</taxon>
        <taxon>Bacillariophyceae</taxon>
        <taxon>Bacillariophycidae</taxon>
        <taxon>Bacillariales</taxon>
        <taxon>Bacillariaceae</taxon>
        <taxon>Fragilariopsis</taxon>
    </lineage>
</organism>
<dbReference type="InterPro" id="IPR019378">
    <property type="entry name" value="GDP-Fuc_O-FucTrfase"/>
</dbReference>
<keyword evidence="5" id="KW-1185">Reference proteome</keyword>